<evidence type="ECO:0000256" key="2">
    <source>
        <dbReference type="SAM" id="SignalP"/>
    </source>
</evidence>
<gene>
    <name evidence="3" type="ORF">BDV23DRAFT_146474</name>
</gene>
<sequence length="173" mass="18752">MTIALGGLLVMALSTKARSDPAVCHPRRRFALGVSEAAFVVGRDKWHFDVRECVMGAVRYDPVPGDMDIILSARSIHSSLCSLVGVNVGRVYIVASTRRALKQPHHSLDKPNTKQESHPARAKPLGLSSMPVPPGPCSRPLCAIHWLLNLASVEHTTSAAKKLKVSITHKVQP</sequence>
<evidence type="ECO:0008006" key="4">
    <source>
        <dbReference type="Google" id="ProtNLM"/>
    </source>
</evidence>
<evidence type="ECO:0000256" key="1">
    <source>
        <dbReference type="SAM" id="MobiDB-lite"/>
    </source>
</evidence>
<keyword evidence="2" id="KW-0732">Signal</keyword>
<dbReference type="Proteomes" id="UP000326877">
    <property type="component" value="Unassembled WGS sequence"/>
</dbReference>
<accession>A0A5N7CMD8</accession>
<reference evidence="3" key="1">
    <citation type="submission" date="2019-04" db="EMBL/GenBank/DDBJ databases">
        <title>Friends and foes A comparative genomics studyof 23 Aspergillus species from section Flavi.</title>
        <authorList>
            <consortium name="DOE Joint Genome Institute"/>
            <person name="Kjaerbolling I."/>
            <person name="Vesth T."/>
            <person name="Frisvad J.C."/>
            <person name="Nybo J.L."/>
            <person name="Theobald S."/>
            <person name="Kildgaard S."/>
            <person name="Isbrandt T."/>
            <person name="Kuo A."/>
            <person name="Sato A."/>
            <person name="Lyhne E.K."/>
            <person name="Kogle M.E."/>
            <person name="Wiebenga A."/>
            <person name="Kun R.S."/>
            <person name="Lubbers R.J."/>
            <person name="Makela M.R."/>
            <person name="Barry K."/>
            <person name="Chovatia M."/>
            <person name="Clum A."/>
            <person name="Daum C."/>
            <person name="Haridas S."/>
            <person name="He G."/>
            <person name="LaButti K."/>
            <person name="Lipzen A."/>
            <person name="Mondo S."/>
            <person name="Riley R."/>
            <person name="Salamov A."/>
            <person name="Simmons B.A."/>
            <person name="Magnuson J.K."/>
            <person name="Henrissat B."/>
            <person name="Mortensen U.H."/>
            <person name="Larsen T.O."/>
            <person name="Devries R.P."/>
            <person name="Grigoriev I.V."/>
            <person name="Machida M."/>
            <person name="Baker S.E."/>
            <person name="Andersen M.R."/>
        </authorList>
    </citation>
    <scope>NUCLEOTIDE SEQUENCE [LARGE SCALE GENOMIC DNA]</scope>
    <source>
        <strain evidence="3">IBT 14317</strain>
    </source>
</reference>
<feature type="region of interest" description="Disordered" evidence="1">
    <location>
        <begin position="103"/>
        <end position="126"/>
    </location>
</feature>
<dbReference type="AlphaFoldDB" id="A0A5N7CMD8"/>
<feature type="signal peptide" evidence="2">
    <location>
        <begin position="1"/>
        <end position="19"/>
    </location>
</feature>
<feature type="compositionally biased region" description="Basic and acidic residues" evidence="1">
    <location>
        <begin position="106"/>
        <end position="119"/>
    </location>
</feature>
<feature type="chain" id="PRO_5024933256" description="Secreted protein" evidence="2">
    <location>
        <begin position="20"/>
        <end position="173"/>
    </location>
</feature>
<evidence type="ECO:0000313" key="3">
    <source>
        <dbReference type="EMBL" id="KAE8394828.1"/>
    </source>
</evidence>
<organism evidence="3">
    <name type="scientific">Petromyces alliaceus</name>
    <name type="common">Aspergillus alliaceus</name>
    <dbReference type="NCBI Taxonomy" id="209559"/>
    <lineage>
        <taxon>Eukaryota</taxon>
        <taxon>Fungi</taxon>
        <taxon>Dikarya</taxon>
        <taxon>Ascomycota</taxon>
        <taxon>Pezizomycotina</taxon>
        <taxon>Eurotiomycetes</taxon>
        <taxon>Eurotiomycetidae</taxon>
        <taxon>Eurotiales</taxon>
        <taxon>Aspergillaceae</taxon>
        <taxon>Aspergillus</taxon>
        <taxon>Aspergillus subgen. Circumdati</taxon>
    </lineage>
</organism>
<dbReference type="EMBL" id="ML735221">
    <property type="protein sequence ID" value="KAE8394828.1"/>
    <property type="molecule type" value="Genomic_DNA"/>
</dbReference>
<proteinExistence type="predicted"/>
<protein>
    <recommendedName>
        <fullName evidence="4">Secreted protein</fullName>
    </recommendedName>
</protein>
<name>A0A5N7CMD8_PETAA</name>